<sequence length="351" mass="38761">MVDYQEVQTALLAAEKFATTRNYVGPDPYDGLSSPLAALLPGRIPRQAWVQLIKRSNVKAREVLGVRPLRMAKATALFAEGYWLIGRQAEAKALGDYLLASQNGGPWGYEFDVQTRWAYYKAGTPNVIATAFVVRALARQGRLHEVNPQTLEWLYSLIDPRGYFHYTNASNALIHNGNLLAAETVAQLGGDLRTVDKAVGITLSHQNADGSWPYGEGGNLSWVDNFHTVYVLESLKKLQQLEIESEEALSRGVRYWEEKLFTEKSLPLYFATDTTASTDVHNIATIVGGLSTLGIGQSQPAIDHPAVKLLLDHQGSDGGFRDRENSVPFMRWNQAHAFSALSKLVATSDKV</sequence>
<comment type="caution">
    <text evidence="1">The sequence shown here is derived from an EMBL/GenBank/DDBJ whole genome shotgun (WGS) entry which is preliminary data.</text>
</comment>
<protein>
    <recommendedName>
        <fullName evidence="3">Squalene cyclase C-terminal domain-containing protein</fullName>
    </recommendedName>
</protein>
<accession>A0ABU1UDC5</accession>
<name>A0ABU1UDC5_9MICC</name>
<dbReference type="EMBL" id="JAVDVQ010000009">
    <property type="protein sequence ID" value="MDR7083181.1"/>
    <property type="molecule type" value="Genomic_DNA"/>
</dbReference>
<gene>
    <name evidence="1" type="ORF">J2X01_002474</name>
</gene>
<evidence type="ECO:0000313" key="2">
    <source>
        <dbReference type="Proteomes" id="UP001252243"/>
    </source>
</evidence>
<evidence type="ECO:0000313" key="1">
    <source>
        <dbReference type="EMBL" id="MDR7083181.1"/>
    </source>
</evidence>
<dbReference type="RefSeq" id="WP_310057469.1">
    <property type="nucleotide sequence ID" value="NZ_JAVDVQ010000009.1"/>
</dbReference>
<organism evidence="1 2">
    <name type="scientific">Arthrobacter ginsengisoli</name>
    <dbReference type="NCBI Taxonomy" id="1356565"/>
    <lineage>
        <taxon>Bacteria</taxon>
        <taxon>Bacillati</taxon>
        <taxon>Actinomycetota</taxon>
        <taxon>Actinomycetes</taxon>
        <taxon>Micrococcales</taxon>
        <taxon>Micrococcaceae</taxon>
        <taxon>Arthrobacter</taxon>
    </lineage>
</organism>
<proteinExistence type="predicted"/>
<reference evidence="1 2" key="1">
    <citation type="submission" date="2023-07" db="EMBL/GenBank/DDBJ databases">
        <title>Sorghum-associated microbial communities from plants grown in Nebraska, USA.</title>
        <authorList>
            <person name="Schachtman D."/>
        </authorList>
    </citation>
    <scope>NUCLEOTIDE SEQUENCE [LARGE SCALE GENOMIC DNA]</scope>
    <source>
        <strain evidence="1 2">BE167</strain>
    </source>
</reference>
<keyword evidence="2" id="KW-1185">Reference proteome</keyword>
<dbReference type="CDD" id="cd00688">
    <property type="entry name" value="ISOPREN_C2_like"/>
    <property type="match status" value="1"/>
</dbReference>
<dbReference type="Gene3D" id="1.50.10.20">
    <property type="match status" value="1"/>
</dbReference>
<evidence type="ECO:0008006" key="3">
    <source>
        <dbReference type="Google" id="ProtNLM"/>
    </source>
</evidence>
<dbReference type="Proteomes" id="UP001252243">
    <property type="component" value="Unassembled WGS sequence"/>
</dbReference>
<dbReference type="InterPro" id="IPR008930">
    <property type="entry name" value="Terpenoid_cyclase/PrenylTrfase"/>
</dbReference>
<dbReference type="SUPFAM" id="SSF48239">
    <property type="entry name" value="Terpenoid cyclases/Protein prenyltransferases"/>
    <property type="match status" value="1"/>
</dbReference>